<evidence type="ECO:0000313" key="2">
    <source>
        <dbReference type="EnsemblMetazoa" id="PPA27410.1"/>
    </source>
</evidence>
<sequence>MLLSSSRVLQLLLRSPEGWSVLQASTRLKTGKNGTIFRNGLSLIQSKGLVFSPISRNRFRVTRKFPAFVETVRSNCLIPDTPSTRLFANTIDILRNRNALKYDPTKRIGYSILCKAARISMETDIRNHKERLIEKAIKEGKNLRKAKEKGHFMRKRMESRDESGEYSQAHTTKRAISTLHARFASIRVHDATQQLYTTPVELDGRKGKFTIDAVFQVGEKMFEAISVVPNNPT</sequence>
<evidence type="ECO:0000313" key="3">
    <source>
        <dbReference type="Proteomes" id="UP000005239"/>
    </source>
</evidence>
<evidence type="ECO:0000256" key="1">
    <source>
        <dbReference type="SAM" id="MobiDB-lite"/>
    </source>
</evidence>
<dbReference type="EnsemblMetazoa" id="PPA27410.1">
    <property type="protein sequence ID" value="PPA27410.1"/>
    <property type="gene ID" value="WBGene00116964"/>
</dbReference>
<organism evidence="2 3">
    <name type="scientific">Pristionchus pacificus</name>
    <name type="common">Parasitic nematode worm</name>
    <dbReference type="NCBI Taxonomy" id="54126"/>
    <lineage>
        <taxon>Eukaryota</taxon>
        <taxon>Metazoa</taxon>
        <taxon>Ecdysozoa</taxon>
        <taxon>Nematoda</taxon>
        <taxon>Chromadorea</taxon>
        <taxon>Rhabditida</taxon>
        <taxon>Rhabditina</taxon>
        <taxon>Diplogasteromorpha</taxon>
        <taxon>Diplogasteroidea</taxon>
        <taxon>Neodiplogasteridae</taxon>
        <taxon>Pristionchus</taxon>
    </lineage>
</organism>
<dbReference type="Proteomes" id="UP000005239">
    <property type="component" value="Unassembled WGS sequence"/>
</dbReference>
<proteinExistence type="predicted"/>
<protein>
    <submittedName>
        <fullName evidence="2">Uncharacterized protein</fullName>
    </submittedName>
</protein>
<accession>A0A8R1UID8</accession>
<gene>
    <name evidence="2" type="primary">WBGene00116964</name>
</gene>
<reference evidence="3" key="1">
    <citation type="journal article" date="2008" name="Nat. Genet.">
        <title>The Pristionchus pacificus genome provides a unique perspective on nematode lifestyle and parasitism.</title>
        <authorList>
            <person name="Dieterich C."/>
            <person name="Clifton S.W."/>
            <person name="Schuster L.N."/>
            <person name="Chinwalla A."/>
            <person name="Delehaunty K."/>
            <person name="Dinkelacker I."/>
            <person name="Fulton L."/>
            <person name="Fulton R."/>
            <person name="Godfrey J."/>
            <person name="Minx P."/>
            <person name="Mitreva M."/>
            <person name="Roeseler W."/>
            <person name="Tian H."/>
            <person name="Witte H."/>
            <person name="Yang S.P."/>
            <person name="Wilson R.K."/>
            <person name="Sommer R.J."/>
        </authorList>
    </citation>
    <scope>NUCLEOTIDE SEQUENCE [LARGE SCALE GENOMIC DNA]</scope>
    <source>
        <strain evidence="3">PS312</strain>
    </source>
</reference>
<keyword evidence="3" id="KW-1185">Reference proteome</keyword>
<feature type="region of interest" description="Disordered" evidence="1">
    <location>
        <begin position="145"/>
        <end position="169"/>
    </location>
</feature>
<dbReference type="AlphaFoldDB" id="A0A2A6CPF6"/>
<name>A0A2A6CPF6_PRIPA</name>
<accession>A0A2A6CPF6</accession>
<feature type="compositionally biased region" description="Basic and acidic residues" evidence="1">
    <location>
        <begin position="149"/>
        <end position="163"/>
    </location>
</feature>
<reference evidence="2" key="2">
    <citation type="submission" date="2022-06" db="UniProtKB">
        <authorList>
            <consortium name="EnsemblMetazoa"/>
        </authorList>
    </citation>
    <scope>IDENTIFICATION</scope>
    <source>
        <strain evidence="2">PS312</strain>
    </source>
</reference>